<organism evidence="3">
    <name type="scientific">Arion vulgaris</name>
    <dbReference type="NCBI Taxonomy" id="1028688"/>
    <lineage>
        <taxon>Eukaryota</taxon>
        <taxon>Metazoa</taxon>
        <taxon>Spiralia</taxon>
        <taxon>Lophotrochozoa</taxon>
        <taxon>Mollusca</taxon>
        <taxon>Gastropoda</taxon>
        <taxon>Heterobranchia</taxon>
        <taxon>Euthyneura</taxon>
        <taxon>Panpulmonata</taxon>
        <taxon>Eupulmonata</taxon>
        <taxon>Stylommatophora</taxon>
        <taxon>Helicina</taxon>
        <taxon>Arionoidea</taxon>
        <taxon>Arionidae</taxon>
        <taxon>Arion</taxon>
    </lineage>
</organism>
<feature type="compositionally biased region" description="Polar residues" evidence="1">
    <location>
        <begin position="8"/>
        <end position="25"/>
    </location>
</feature>
<sequence length="78" mass="8586">MSMKNEPDSLQSQTQNRLQPLSTHATDTDHSEHANLVNKKADMDGALVKAITSIFMLLVVTAKTLFILFSSNPSTLKL</sequence>
<evidence type="ECO:0000256" key="2">
    <source>
        <dbReference type="SAM" id="Phobius"/>
    </source>
</evidence>
<name>A0A0B7BHQ7_9EUPU</name>
<dbReference type="AlphaFoldDB" id="A0A0B7BHQ7"/>
<evidence type="ECO:0000313" key="3">
    <source>
        <dbReference type="EMBL" id="CEK92874.1"/>
    </source>
</evidence>
<feature type="transmembrane region" description="Helical" evidence="2">
    <location>
        <begin position="46"/>
        <end position="69"/>
    </location>
</feature>
<feature type="compositionally biased region" description="Basic and acidic residues" evidence="1">
    <location>
        <begin position="26"/>
        <end position="36"/>
    </location>
</feature>
<accession>A0A0B7BHQ7</accession>
<dbReference type="EMBL" id="HACG01046009">
    <property type="protein sequence ID" value="CEK92874.1"/>
    <property type="molecule type" value="Transcribed_RNA"/>
</dbReference>
<evidence type="ECO:0000256" key="1">
    <source>
        <dbReference type="SAM" id="MobiDB-lite"/>
    </source>
</evidence>
<proteinExistence type="predicted"/>
<reference evidence="3" key="1">
    <citation type="submission" date="2014-12" db="EMBL/GenBank/DDBJ databases">
        <title>Insight into the proteome of Arion vulgaris.</title>
        <authorList>
            <person name="Aradska J."/>
            <person name="Bulat T."/>
            <person name="Smidak R."/>
            <person name="Sarate P."/>
            <person name="Gangsoo J."/>
            <person name="Sialana F."/>
            <person name="Bilban M."/>
            <person name="Lubec G."/>
        </authorList>
    </citation>
    <scope>NUCLEOTIDE SEQUENCE</scope>
    <source>
        <tissue evidence="3">Skin</tissue>
    </source>
</reference>
<feature type="region of interest" description="Disordered" evidence="1">
    <location>
        <begin position="1"/>
        <end position="36"/>
    </location>
</feature>
<keyword evidence="2" id="KW-1133">Transmembrane helix</keyword>
<keyword evidence="2" id="KW-0472">Membrane</keyword>
<protein>
    <submittedName>
        <fullName evidence="3">Uncharacterized protein</fullName>
    </submittedName>
</protein>
<gene>
    <name evidence="3" type="primary">ORF190736</name>
</gene>
<keyword evidence="2" id="KW-0812">Transmembrane</keyword>